<proteinExistence type="predicted"/>
<dbReference type="AlphaFoldDB" id="A0A679GL54"/>
<organism evidence="1 2">
    <name type="scientific">Metapseudomonas otitidis</name>
    <dbReference type="NCBI Taxonomy" id="319939"/>
    <lineage>
        <taxon>Bacteria</taxon>
        <taxon>Pseudomonadati</taxon>
        <taxon>Pseudomonadota</taxon>
        <taxon>Gammaproteobacteria</taxon>
        <taxon>Pseudomonadales</taxon>
        <taxon>Pseudomonadaceae</taxon>
        <taxon>Metapseudomonas</taxon>
    </lineage>
</organism>
<dbReference type="RefSeq" id="WP_172433819.1">
    <property type="nucleotide sequence ID" value="NZ_AP022642.1"/>
</dbReference>
<evidence type="ECO:0000313" key="2">
    <source>
        <dbReference type="Proteomes" id="UP000501237"/>
    </source>
</evidence>
<dbReference type="EMBL" id="AP022642">
    <property type="protein sequence ID" value="BCA29098.1"/>
    <property type="molecule type" value="Genomic_DNA"/>
</dbReference>
<dbReference type="InterPro" id="IPR053759">
    <property type="entry name" value="CDI_Immunity_Comp"/>
</dbReference>
<reference evidence="1 2" key="1">
    <citation type="journal article" date="2020" name="Microbiol. Resour. Announc.">
        <title>Complete genome sequence of Pseudomonas otitidis strain MrB4, isolated from Lake Biwa in Japan.</title>
        <authorList>
            <person name="Miyazaki K."/>
            <person name="Hase E."/>
            <person name="Maruya T."/>
        </authorList>
    </citation>
    <scope>NUCLEOTIDE SEQUENCE [LARGE SCALE GENOMIC DNA]</scope>
    <source>
        <strain evidence="1 2">MrB4</strain>
    </source>
</reference>
<dbReference type="Proteomes" id="UP000501237">
    <property type="component" value="Chromosome"/>
</dbReference>
<gene>
    <name evidence="1" type="ORF">PtoMrB4_30750</name>
</gene>
<accession>A0A679GL54</accession>
<protein>
    <submittedName>
        <fullName evidence="1">Uncharacterized protein</fullName>
    </submittedName>
</protein>
<dbReference type="Gene3D" id="3.30.70.2920">
    <property type="match status" value="1"/>
</dbReference>
<dbReference type="GeneID" id="57398290"/>
<sequence>MAISLFCYSSHAAEDVEGILDLLSVRHREFFAGKFLLSSVDDLEGAATCSDSISLEIALEHGMRASCFFLIYLNDKSAAGLLPKVETIIKNALGDSNVLILFNNEERR</sequence>
<evidence type="ECO:0000313" key="1">
    <source>
        <dbReference type="EMBL" id="BCA29098.1"/>
    </source>
</evidence>
<dbReference type="KEGG" id="poj:PtoMrB4_30750"/>
<name>A0A679GL54_9GAMM</name>